<dbReference type="EMBL" id="JAGPYM010000002">
    <property type="protein sequence ID" value="KAH6898366.1"/>
    <property type="molecule type" value="Genomic_DNA"/>
</dbReference>
<evidence type="ECO:0000313" key="1">
    <source>
        <dbReference type="EMBL" id="KAH6898366.1"/>
    </source>
</evidence>
<proteinExistence type="predicted"/>
<accession>A0A9P8WFA6</accession>
<comment type="caution">
    <text evidence="1">The sequence shown here is derived from an EMBL/GenBank/DDBJ whole genome shotgun (WGS) entry which is preliminary data.</text>
</comment>
<name>A0A9P8WFA6_9HYPO</name>
<sequence length="160" mass="17612">MKVTKLPGQRDAPSRFDFCCACLWCGAVTVERSVGLVGLWAWMVLPAVATPTTSDMDLFVGAFQVRPFTGIEFQFHFISAASVWTLALELQEGAPMRSGSIGDLHRPAGGQGVERPVGLPHRRISAMDMDMLTVRSPVMSTHDDDHCYQGIWAFVSPLMR</sequence>
<evidence type="ECO:0000313" key="2">
    <source>
        <dbReference type="Proteomes" id="UP000777438"/>
    </source>
</evidence>
<reference evidence="1 2" key="1">
    <citation type="journal article" date="2021" name="Nat. Commun.">
        <title>Genetic determinants of endophytism in the Arabidopsis root mycobiome.</title>
        <authorList>
            <person name="Mesny F."/>
            <person name="Miyauchi S."/>
            <person name="Thiergart T."/>
            <person name="Pickel B."/>
            <person name="Atanasova L."/>
            <person name="Karlsson M."/>
            <person name="Huettel B."/>
            <person name="Barry K.W."/>
            <person name="Haridas S."/>
            <person name="Chen C."/>
            <person name="Bauer D."/>
            <person name="Andreopoulos W."/>
            <person name="Pangilinan J."/>
            <person name="LaButti K."/>
            <person name="Riley R."/>
            <person name="Lipzen A."/>
            <person name="Clum A."/>
            <person name="Drula E."/>
            <person name="Henrissat B."/>
            <person name="Kohler A."/>
            <person name="Grigoriev I.V."/>
            <person name="Martin F.M."/>
            <person name="Hacquard S."/>
        </authorList>
    </citation>
    <scope>NUCLEOTIDE SEQUENCE [LARGE SCALE GENOMIC DNA]</scope>
    <source>
        <strain evidence="1 2">MPI-CAGE-CH-0241</strain>
    </source>
</reference>
<gene>
    <name evidence="1" type="ORF">B0T10DRAFT_106209</name>
</gene>
<keyword evidence="2" id="KW-1185">Reference proteome</keyword>
<dbReference type="AlphaFoldDB" id="A0A9P8WFA6"/>
<organism evidence="1 2">
    <name type="scientific">Thelonectria olida</name>
    <dbReference type="NCBI Taxonomy" id="1576542"/>
    <lineage>
        <taxon>Eukaryota</taxon>
        <taxon>Fungi</taxon>
        <taxon>Dikarya</taxon>
        <taxon>Ascomycota</taxon>
        <taxon>Pezizomycotina</taxon>
        <taxon>Sordariomycetes</taxon>
        <taxon>Hypocreomycetidae</taxon>
        <taxon>Hypocreales</taxon>
        <taxon>Nectriaceae</taxon>
        <taxon>Thelonectria</taxon>
    </lineage>
</organism>
<protein>
    <submittedName>
        <fullName evidence="1">Uncharacterized protein</fullName>
    </submittedName>
</protein>
<dbReference type="Proteomes" id="UP000777438">
    <property type="component" value="Unassembled WGS sequence"/>
</dbReference>